<feature type="compositionally biased region" description="Low complexity" evidence="5">
    <location>
        <begin position="232"/>
        <end position="247"/>
    </location>
</feature>
<dbReference type="PANTHER" id="PTHR15549:SF6">
    <property type="entry name" value="MID2 DOMAIN-CONTAINING PROTEIN"/>
    <property type="match status" value="1"/>
</dbReference>
<keyword evidence="4 6" id="KW-0472">Membrane</keyword>
<comment type="caution">
    <text evidence="7">The sequence shown here is derived from an EMBL/GenBank/DDBJ whole genome shotgun (WGS) entry which is preliminary data.</text>
</comment>
<keyword evidence="8" id="KW-1185">Reference proteome</keyword>
<keyword evidence="2 6" id="KW-0812">Transmembrane</keyword>
<dbReference type="InterPro" id="IPR051694">
    <property type="entry name" value="Immunoregulatory_rcpt-like"/>
</dbReference>
<proteinExistence type="predicted"/>
<evidence type="ECO:0000313" key="8">
    <source>
        <dbReference type="Proteomes" id="UP000652219"/>
    </source>
</evidence>
<evidence type="ECO:0000256" key="6">
    <source>
        <dbReference type="SAM" id="Phobius"/>
    </source>
</evidence>
<reference evidence="7 8" key="1">
    <citation type="journal article" date="2020" name="Phytopathology">
        <title>Genome Sequence Resources of Colletotrichum truncatum, C. plurivorum, C. musicola, and C. sojae: Four Species Pathogenic to Soybean (Glycine max).</title>
        <authorList>
            <person name="Rogerio F."/>
            <person name="Boufleur T.R."/>
            <person name="Ciampi-Guillardi M."/>
            <person name="Sukno S.A."/>
            <person name="Thon M.R."/>
            <person name="Massola Junior N.S."/>
            <person name="Baroncelli R."/>
        </authorList>
    </citation>
    <scope>NUCLEOTIDE SEQUENCE [LARGE SCALE GENOMIC DNA]</scope>
    <source>
        <strain evidence="7 8">LFN0009</strain>
    </source>
</reference>
<evidence type="ECO:0000256" key="5">
    <source>
        <dbReference type="SAM" id="MobiDB-lite"/>
    </source>
</evidence>
<accession>A0A8H6IZR8</accession>
<dbReference type="PANTHER" id="PTHR15549">
    <property type="entry name" value="PAIRED IMMUNOGLOBULIN-LIKE TYPE 2 RECEPTOR"/>
    <property type="match status" value="1"/>
</dbReference>
<feature type="compositionally biased region" description="Low complexity" evidence="5">
    <location>
        <begin position="115"/>
        <end position="133"/>
    </location>
</feature>
<dbReference type="EMBL" id="WIGN01000231">
    <property type="protein sequence ID" value="KAF6803668.1"/>
    <property type="molecule type" value="Genomic_DNA"/>
</dbReference>
<name>A0A8H6IZR8_9PEZI</name>
<dbReference type="AlphaFoldDB" id="A0A8H6IZR8"/>
<gene>
    <name evidence="7" type="ORF">CSOJ01_10744</name>
</gene>
<dbReference type="GO" id="GO:0071944">
    <property type="term" value="C:cell periphery"/>
    <property type="evidence" value="ECO:0007669"/>
    <property type="project" value="UniProtKB-ARBA"/>
</dbReference>
<dbReference type="Proteomes" id="UP000652219">
    <property type="component" value="Unassembled WGS sequence"/>
</dbReference>
<evidence type="ECO:0008006" key="9">
    <source>
        <dbReference type="Google" id="ProtNLM"/>
    </source>
</evidence>
<evidence type="ECO:0000256" key="3">
    <source>
        <dbReference type="ARBA" id="ARBA00022989"/>
    </source>
</evidence>
<evidence type="ECO:0000256" key="4">
    <source>
        <dbReference type="ARBA" id="ARBA00023136"/>
    </source>
</evidence>
<dbReference type="GO" id="GO:0016020">
    <property type="term" value="C:membrane"/>
    <property type="evidence" value="ECO:0007669"/>
    <property type="project" value="UniProtKB-SubCell"/>
</dbReference>
<comment type="subcellular location">
    <subcellularLocation>
        <location evidence="1">Membrane</location>
        <topology evidence="1">Single-pass membrane protein</topology>
    </subcellularLocation>
</comment>
<evidence type="ECO:0000256" key="1">
    <source>
        <dbReference type="ARBA" id="ARBA00004167"/>
    </source>
</evidence>
<feature type="transmembrane region" description="Helical" evidence="6">
    <location>
        <begin position="144"/>
        <end position="167"/>
    </location>
</feature>
<feature type="region of interest" description="Disordered" evidence="5">
    <location>
        <begin position="227"/>
        <end position="278"/>
    </location>
</feature>
<keyword evidence="3 6" id="KW-1133">Transmembrane helix</keyword>
<evidence type="ECO:0000256" key="2">
    <source>
        <dbReference type="ARBA" id="ARBA00022692"/>
    </source>
</evidence>
<evidence type="ECO:0000313" key="7">
    <source>
        <dbReference type="EMBL" id="KAF6803668.1"/>
    </source>
</evidence>
<feature type="region of interest" description="Disordered" evidence="5">
    <location>
        <begin position="112"/>
        <end position="138"/>
    </location>
</feature>
<protein>
    <recommendedName>
        <fullName evidence="9">Extracellular membrane protein CFEM domain-containing protein</fullName>
    </recommendedName>
</protein>
<organism evidence="7 8">
    <name type="scientific">Colletotrichum sojae</name>
    <dbReference type="NCBI Taxonomy" id="2175907"/>
    <lineage>
        <taxon>Eukaryota</taxon>
        <taxon>Fungi</taxon>
        <taxon>Dikarya</taxon>
        <taxon>Ascomycota</taxon>
        <taxon>Pezizomycotina</taxon>
        <taxon>Sordariomycetes</taxon>
        <taxon>Hypocreomycetidae</taxon>
        <taxon>Glomerellales</taxon>
        <taxon>Glomerellaceae</taxon>
        <taxon>Colletotrichum</taxon>
        <taxon>Colletotrichum orchidearum species complex</taxon>
    </lineage>
</organism>
<sequence length="278" mass="29567">MGESYTGACAAVQGTMESCAKRVDSLRTDCTKSYGSLTNWPGPCECTYYAQDLMCFDEQALCASQVWTQVPEWFRDGVTSCLAKDAEYSIRAELGTFSNPFTVSGLAGSIQRAQTSTAGPGSTSSLPTPTTSPRVESDQLSGGAIAGIVIGSLAGVSLILGAVYLLWRRRRRQSKTRASESDDAAVFACIGGKPELDGKPASPAMHEVEGGGVHEMPIKESCQELDAPRTYSELPQSEQQQEPVELSADSVIQPKKSLPQVKLSLTPEENRGTRSGGG</sequence>